<dbReference type="EMBL" id="BJYF01000009">
    <property type="protein sequence ID" value="GEN60029.1"/>
    <property type="molecule type" value="Genomic_DNA"/>
</dbReference>
<accession>A0A511XAQ3</accession>
<dbReference type="Proteomes" id="UP000321635">
    <property type="component" value="Unassembled WGS sequence"/>
</dbReference>
<organism evidence="1 2">
    <name type="scientific">Acetobacter nitrogenifigens DSM 23921 = NBRC 105050</name>
    <dbReference type="NCBI Taxonomy" id="1120919"/>
    <lineage>
        <taxon>Bacteria</taxon>
        <taxon>Pseudomonadati</taxon>
        <taxon>Pseudomonadota</taxon>
        <taxon>Alphaproteobacteria</taxon>
        <taxon>Acetobacterales</taxon>
        <taxon>Acetobacteraceae</taxon>
        <taxon>Acetobacter</taxon>
    </lineage>
</organism>
<comment type="caution">
    <text evidence="1">The sequence shown here is derived from an EMBL/GenBank/DDBJ whole genome shotgun (WGS) entry which is preliminary data.</text>
</comment>
<name>A0A511XAQ3_9PROT</name>
<evidence type="ECO:0000313" key="1">
    <source>
        <dbReference type="EMBL" id="GEN60029.1"/>
    </source>
</evidence>
<proteinExistence type="predicted"/>
<sequence length="137" mass="15814">MFIDGEPFPVHLAVHNDWAVWYYNAHMEHYPERRAEEARFMGDMASYFSVSIIDALREIATRVGLDYFGLDFGVSSAGQVVIFEVETGMIVHDRDSPEIFPYKSEAIARIRQAFEAMIDRRKRIGNNYVFGNNVNND</sequence>
<dbReference type="AlphaFoldDB" id="A0A511XAQ3"/>
<evidence type="ECO:0000313" key="2">
    <source>
        <dbReference type="Proteomes" id="UP000321635"/>
    </source>
</evidence>
<keyword evidence="2" id="KW-1185">Reference proteome</keyword>
<reference evidence="1 2" key="1">
    <citation type="submission" date="2019-07" db="EMBL/GenBank/DDBJ databases">
        <title>Whole genome shotgun sequence of Acetobacter nitrogenifigens NBRC 105050.</title>
        <authorList>
            <person name="Hosoyama A."/>
            <person name="Uohara A."/>
            <person name="Ohji S."/>
            <person name="Ichikawa N."/>
        </authorList>
    </citation>
    <scope>NUCLEOTIDE SEQUENCE [LARGE SCALE GENOMIC DNA]</scope>
    <source>
        <strain evidence="1 2">NBRC 105050</strain>
    </source>
</reference>
<gene>
    <name evidence="1" type="ORF">ANI02nite_19130</name>
</gene>
<protein>
    <recommendedName>
        <fullName evidence="3">ATP-grasp domain-containing protein</fullName>
    </recommendedName>
</protein>
<evidence type="ECO:0008006" key="3">
    <source>
        <dbReference type="Google" id="ProtNLM"/>
    </source>
</evidence>
<dbReference type="STRING" id="1120919.GCA_000429165_01521"/>